<dbReference type="InterPro" id="IPR050644">
    <property type="entry name" value="PG_Glycine_Bridge_Synth"/>
</dbReference>
<evidence type="ECO:0000256" key="1">
    <source>
        <dbReference type="ARBA" id="ARBA00009943"/>
    </source>
</evidence>
<evidence type="ECO:0000256" key="5">
    <source>
        <dbReference type="ARBA" id="ARBA00023315"/>
    </source>
</evidence>
<keyword evidence="6" id="KW-0961">Cell wall biogenesis/degradation</keyword>
<reference evidence="8 9" key="1">
    <citation type="submission" date="2023-10" db="EMBL/GenBank/DDBJ databases">
        <title>Psychrosphaera aquimaarina strain SW33 isolated from seawater.</title>
        <authorList>
            <person name="Bayburt H."/>
            <person name="Kim J.M."/>
            <person name="Choi B.J."/>
            <person name="Jeon C.O."/>
        </authorList>
    </citation>
    <scope>NUCLEOTIDE SEQUENCE [LARGE SCALE GENOMIC DNA]</scope>
    <source>
        <strain evidence="8 9">KCTC 52743</strain>
    </source>
</reference>
<dbReference type="Gene3D" id="3.40.630.30">
    <property type="match status" value="1"/>
</dbReference>
<protein>
    <submittedName>
        <fullName evidence="8">GNAT family N-acetyltransferase</fullName>
        <ecNumber evidence="8">2.3.1.-</ecNumber>
    </submittedName>
</protein>
<comment type="similarity">
    <text evidence="1">Belongs to the FemABX family.</text>
</comment>
<dbReference type="Pfam" id="PF13480">
    <property type="entry name" value="Acetyltransf_6"/>
    <property type="match status" value="1"/>
</dbReference>
<dbReference type="InterPro" id="IPR038740">
    <property type="entry name" value="BioF2-like_GNAT_dom"/>
</dbReference>
<dbReference type="GO" id="GO:0016746">
    <property type="term" value="F:acyltransferase activity"/>
    <property type="evidence" value="ECO:0007669"/>
    <property type="project" value="UniProtKB-KW"/>
</dbReference>
<evidence type="ECO:0000313" key="8">
    <source>
        <dbReference type="EMBL" id="MDU0114561.1"/>
    </source>
</evidence>
<dbReference type="RefSeq" id="WP_315948238.1">
    <property type="nucleotide sequence ID" value="NZ_JAWCUA010000010.1"/>
</dbReference>
<gene>
    <name evidence="8" type="ORF">RT723_16505</name>
</gene>
<evidence type="ECO:0000259" key="7">
    <source>
        <dbReference type="Pfam" id="PF13480"/>
    </source>
</evidence>
<proteinExistence type="inferred from homology"/>
<dbReference type="PANTHER" id="PTHR36174:SF1">
    <property type="entry name" value="LIPID II:GLYCINE GLYCYLTRANSFERASE"/>
    <property type="match status" value="1"/>
</dbReference>
<feature type="domain" description="BioF2-like acetyltransferase" evidence="7">
    <location>
        <begin position="148"/>
        <end position="275"/>
    </location>
</feature>
<keyword evidence="4" id="KW-0573">Peptidoglycan synthesis</keyword>
<dbReference type="PROSITE" id="PS51191">
    <property type="entry name" value="FEMABX"/>
    <property type="match status" value="1"/>
</dbReference>
<accession>A0ABU3R4F2</accession>
<sequence>MSFDLKDVMDVFQTENYVNTELLRDKGAEHFCYLDENDGEYLMNVAIKREIPEEYREFMESTVYDLESPYGYGGFRTNITNKEKLDEYILRYRQYCQSKNIVAEFYRNNPLNRFSIENQDVFDFYREDRITVLMDLSNYADLQKNYSSSLKRNITKANRNDLKFEVLDKSKIDCFIKLYSLTMKKNNADDFYFFTNEYFQSLIKCDEAEIVGIYYEKNLINMAIMLKSDGVVYYHLGASHPDFYTLNGNPLLFDNAAKLYSSQGYKYLYMGGGSSTLEDDPLLKFKKSFQKQLRASLFQGLFLMSKPIKN</sequence>
<dbReference type="PANTHER" id="PTHR36174">
    <property type="entry name" value="LIPID II:GLYCINE GLYCYLTRANSFERASE"/>
    <property type="match status" value="1"/>
</dbReference>
<dbReference type="EMBL" id="JAWCUA010000010">
    <property type="protein sequence ID" value="MDU0114561.1"/>
    <property type="molecule type" value="Genomic_DNA"/>
</dbReference>
<keyword evidence="2 8" id="KW-0808">Transferase</keyword>
<evidence type="ECO:0000256" key="3">
    <source>
        <dbReference type="ARBA" id="ARBA00022960"/>
    </source>
</evidence>
<dbReference type="InterPro" id="IPR003447">
    <property type="entry name" value="FEMABX"/>
</dbReference>
<evidence type="ECO:0000256" key="2">
    <source>
        <dbReference type="ARBA" id="ARBA00022679"/>
    </source>
</evidence>
<evidence type="ECO:0000313" key="9">
    <source>
        <dbReference type="Proteomes" id="UP001257914"/>
    </source>
</evidence>
<keyword evidence="9" id="KW-1185">Reference proteome</keyword>
<name>A0ABU3R4F2_9GAMM</name>
<dbReference type="EC" id="2.3.1.-" evidence="8"/>
<dbReference type="Proteomes" id="UP001257914">
    <property type="component" value="Unassembled WGS sequence"/>
</dbReference>
<organism evidence="8 9">
    <name type="scientific">Psychrosphaera aquimarina</name>
    <dbReference type="NCBI Taxonomy" id="2044854"/>
    <lineage>
        <taxon>Bacteria</taxon>
        <taxon>Pseudomonadati</taxon>
        <taxon>Pseudomonadota</taxon>
        <taxon>Gammaproteobacteria</taxon>
        <taxon>Alteromonadales</taxon>
        <taxon>Pseudoalteromonadaceae</taxon>
        <taxon>Psychrosphaera</taxon>
    </lineage>
</organism>
<dbReference type="SUPFAM" id="SSF55729">
    <property type="entry name" value="Acyl-CoA N-acyltransferases (Nat)"/>
    <property type="match status" value="1"/>
</dbReference>
<evidence type="ECO:0000256" key="6">
    <source>
        <dbReference type="ARBA" id="ARBA00023316"/>
    </source>
</evidence>
<dbReference type="InterPro" id="IPR016181">
    <property type="entry name" value="Acyl_CoA_acyltransferase"/>
</dbReference>
<keyword evidence="3" id="KW-0133">Cell shape</keyword>
<keyword evidence="5 8" id="KW-0012">Acyltransferase</keyword>
<evidence type="ECO:0000256" key="4">
    <source>
        <dbReference type="ARBA" id="ARBA00022984"/>
    </source>
</evidence>
<comment type="caution">
    <text evidence="8">The sequence shown here is derived from an EMBL/GenBank/DDBJ whole genome shotgun (WGS) entry which is preliminary data.</text>
</comment>